<keyword evidence="5" id="KW-1185">Reference proteome</keyword>
<keyword evidence="2" id="KW-0472">Membrane</keyword>
<dbReference type="InterPro" id="IPR007111">
    <property type="entry name" value="NACHT_NTPase"/>
</dbReference>
<proteinExistence type="predicted"/>
<dbReference type="OrthoDB" id="419058at2"/>
<evidence type="ECO:0000256" key="1">
    <source>
        <dbReference type="SAM" id="MobiDB-lite"/>
    </source>
</evidence>
<feature type="transmembrane region" description="Helical" evidence="2">
    <location>
        <begin position="406"/>
        <end position="431"/>
    </location>
</feature>
<protein>
    <submittedName>
        <fullName evidence="4">NACHT domain-containing protein</fullName>
    </submittedName>
</protein>
<gene>
    <name evidence="4" type="ORF">CFP75_39645</name>
</gene>
<keyword evidence="2" id="KW-1133">Transmembrane helix</keyword>
<feature type="transmembrane region" description="Helical" evidence="2">
    <location>
        <begin position="520"/>
        <end position="543"/>
    </location>
</feature>
<dbReference type="Pfam" id="PF05729">
    <property type="entry name" value="NACHT"/>
    <property type="match status" value="1"/>
</dbReference>
<accession>A0A229R911</accession>
<dbReference type="InterPro" id="IPR027417">
    <property type="entry name" value="P-loop_NTPase"/>
</dbReference>
<dbReference type="SUPFAM" id="SSF52540">
    <property type="entry name" value="P-loop containing nucleoside triphosphate hydrolases"/>
    <property type="match status" value="1"/>
</dbReference>
<organism evidence="4 5">
    <name type="scientific">Amycolatopsis alba DSM 44262</name>
    <dbReference type="NCBI Taxonomy" id="1125972"/>
    <lineage>
        <taxon>Bacteria</taxon>
        <taxon>Bacillati</taxon>
        <taxon>Actinomycetota</taxon>
        <taxon>Actinomycetes</taxon>
        <taxon>Pseudonocardiales</taxon>
        <taxon>Pseudonocardiaceae</taxon>
        <taxon>Amycolatopsis</taxon>
    </lineage>
</organism>
<feature type="transmembrane region" description="Helical" evidence="2">
    <location>
        <begin position="564"/>
        <end position="584"/>
    </location>
</feature>
<feature type="region of interest" description="Disordered" evidence="1">
    <location>
        <begin position="622"/>
        <end position="667"/>
    </location>
</feature>
<feature type="domain" description="NACHT" evidence="3">
    <location>
        <begin position="104"/>
        <end position="260"/>
    </location>
</feature>
<name>A0A229R911_AMYAL</name>
<dbReference type="AlphaFoldDB" id="A0A229R911"/>
<reference evidence="4 5" key="1">
    <citation type="submission" date="2017-07" db="EMBL/GenBank/DDBJ databases">
        <title>Amycolatopsis alba DSM 44262 Genome sequencing and assembly.</title>
        <authorList>
            <person name="Kaur N."/>
            <person name="Mayilraj S."/>
        </authorList>
    </citation>
    <scope>NUCLEOTIDE SEQUENCE [LARGE SCALE GENOMIC DNA]</scope>
    <source>
        <strain evidence="4 5">DSM 44262</strain>
    </source>
</reference>
<dbReference type="EMBL" id="NMQU01000158">
    <property type="protein sequence ID" value="OXM43117.1"/>
    <property type="molecule type" value="Genomic_DNA"/>
</dbReference>
<evidence type="ECO:0000313" key="5">
    <source>
        <dbReference type="Proteomes" id="UP000215563"/>
    </source>
</evidence>
<dbReference type="RefSeq" id="WP_084702237.1">
    <property type="nucleotide sequence ID" value="NZ_KB913032.1"/>
</dbReference>
<comment type="caution">
    <text evidence="4">The sequence shown here is derived from an EMBL/GenBank/DDBJ whole genome shotgun (WGS) entry which is preliminary data.</text>
</comment>
<feature type="transmembrane region" description="Helical" evidence="2">
    <location>
        <begin position="590"/>
        <end position="607"/>
    </location>
</feature>
<evidence type="ECO:0000256" key="2">
    <source>
        <dbReference type="SAM" id="Phobius"/>
    </source>
</evidence>
<evidence type="ECO:0000259" key="3">
    <source>
        <dbReference type="Pfam" id="PF05729"/>
    </source>
</evidence>
<dbReference type="Gene3D" id="3.40.50.300">
    <property type="entry name" value="P-loop containing nucleotide triphosphate hydrolases"/>
    <property type="match status" value="1"/>
</dbReference>
<keyword evidence="2" id="KW-0812">Transmembrane</keyword>
<evidence type="ECO:0000313" key="4">
    <source>
        <dbReference type="EMBL" id="OXM43117.1"/>
    </source>
</evidence>
<feature type="transmembrane region" description="Helical" evidence="2">
    <location>
        <begin position="486"/>
        <end position="508"/>
    </location>
</feature>
<feature type="compositionally biased region" description="Polar residues" evidence="1">
    <location>
        <begin position="641"/>
        <end position="651"/>
    </location>
</feature>
<dbReference type="Proteomes" id="UP000215563">
    <property type="component" value="Unassembled WGS sequence"/>
</dbReference>
<feature type="transmembrane region" description="Helical" evidence="2">
    <location>
        <begin position="443"/>
        <end position="465"/>
    </location>
</feature>
<sequence length="756" mass="82233">MLALPVAVLGSVAAFYGLRSGPEADDPVRLRARASALLDQIITAETRALQQLLGDTGRPEPADIGFTRTPPDIAAGTWRAYGGPDSGSLNTVAEFYESLELGRLVVLGEPGSGKTVLMIRLLLDLAHKAHGEQFKVPVRLSLPSFSDSPQQTRDVRERLDAWIADQLTSVHGVPRSVAEALVRGGWILPLLDGLDEMDGDTADPRRAVEVITALNTAGGPRGWPVVVACREESYRNLPASTRLQDAPVVTMGALEVEQIIGWLTHRFPDPKQPDRVQARWRPVLTRIRTNPAGRLARFLSSPLHLYLAVSVFQDPGGTSEPKALCALHEPQLKQFLYARLIPAATEHRPGPDRHRYQADEVNRWLSTFANHLAWMRAYGYSGVDIHLYELWRTTGTQGSQGRRVRLLAAALYSALTILIVILVFLHAWFFGERTSFRDHPGRWFLIGATLLPLGLMSFRFTAITWTRTVVQIDPRMFLSGAGLRKILRTAFKLIPLGCVVGILLGAAASLLEGTGVPPDIVFGGLVIGAVGGFLIGGVTGVIGTTSRLQAAKRPSDPERKIRSYELFSTLVIGLAILTLGKFFMATGDSVVVGLAAGLATYFGGGPVPRLRRKLALREMVHKRGNRSSSSIGPMTPVSCALQGQQRSSVTVKSKPGSRRSNQAPPTRHELKSHWWRWQELAGRWWAGERFRRAGVDGIAAVLAVPQCGEGSAATVAGGVPLPSSSKAVVPKIPPAASPSGIEDRCRCAARERMRRR</sequence>